<dbReference type="PANTHER" id="PTHR42850:SF4">
    <property type="entry name" value="ZINC-DEPENDENT ENDOPOLYPHOSPHATASE"/>
    <property type="match status" value="1"/>
</dbReference>
<dbReference type="GO" id="GO:0008803">
    <property type="term" value="F:bis(5'-nucleosyl)-tetraphosphatase (symmetrical) activity"/>
    <property type="evidence" value="ECO:0007669"/>
    <property type="project" value="UniProtKB-EC"/>
</dbReference>
<dbReference type="GO" id="GO:0005737">
    <property type="term" value="C:cytoplasm"/>
    <property type="evidence" value="ECO:0007669"/>
    <property type="project" value="TreeGrafter"/>
</dbReference>
<dbReference type="InterPro" id="IPR029052">
    <property type="entry name" value="Metallo-depent_PP-like"/>
</dbReference>
<protein>
    <submittedName>
        <fullName evidence="2">Bis(5'-nucleosyl)-tetraphosphatase [symmetrical]</fullName>
        <ecNumber evidence="2">3.6.1.41</ecNumber>
    </submittedName>
</protein>
<organism evidence="2">
    <name type="scientific">uncultured Anaerotruncus sp</name>
    <dbReference type="NCBI Taxonomy" id="905011"/>
    <lineage>
        <taxon>Bacteria</taxon>
        <taxon>Bacillati</taxon>
        <taxon>Bacillota</taxon>
        <taxon>Clostridia</taxon>
        <taxon>Eubacteriales</taxon>
        <taxon>Oscillospiraceae</taxon>
        <taxon>Anaerotruncus</taxon>
        <taxon>environmental samples</taxon>
    </lineage>
</organism>
<dbReference type="InterPro" id="IPR004843">
    <property type="entry name" value="Calcineurin-like_PHP"/>
</dbReference>
<dbReference type="Pfam" id="PF00149">
    <property type="entry name" value="Metallophos"/>
    <property type="match status" value="1"/>
</dbReference>
<dbReference type="GO" id="GO:0016791">
    <property type="term" value="F:phosphatase activity"/>
    <property type="evidence" value="ECO:0007669"/>
    <property type="project" value="TreeGrafter"/>
</dbReference>
<dbReference type="AlphaFoldDB" id="A0A1C6FMQ9"/>
<gene>
    <name evidence="2" type="primary">apaH</name>
    <name evidence="2" type="ORF">SAMEA3545359_00036</name>
</gene>
<dbReference type="EMBL" id="FMHG01000001">
    <property type="protein sequence ID" value="SCJ34235.1"/>
    <property type="molecule type" value="Genomic_DNA"/>
</dbReference>
<proteinExistence type="predicted"/>
<name>A0A1C6FMQ9_9FIRM</name>
<accession>A0A1C6FMQ9</accession>
<dbReference type="EC" id="3.6.1.41" evidence="2"/>
<dbReference type="InterPro" id="IPR050126">
    <property type="entry name" value="Ap4A_hydrolase"/>
</dbReference>
<sequence>MTYVMSDVHGFYDRYSAFLRGVSFCGADRLYIVGDLLNRGSDGIRLLQDVMGRKNVTAILGNHEYMLLPTLQELSCSDPQSQRAVIKSELSTRPIGQEDTLLDFCRQDRTEQLKLLAYIRSLPLYQKIAVCGKKYLLVHGGLPDFSDMDIHYYTREELLFGPHDFCAGHFSGTTTVVGHLPTRFIPGAQPDEIFWANDSIAVDCGLGFGGRLGVLCLETEGALYF</sequence>
<reference evidence="2" key="1">
    <citation type="submission" date="2015-09" db="EMBL/GenBank/DDBJ databases">
        <authorList>
            <consortium name="Pathogen Informatics"/>
        </authorList>
    </citation>
    <scope>NUCLEOTIDE SEQUENCE</scope>
    <source>
        <strain evidence="2">2789STDY5834896</strain>
    </source>
</reference>
<feature type="domain" description="Calcineurin-like phosphoesterase" evidence="1">
    <location>
        <begin position="3"/>
        <end position="183"/>
    </location>
</feature>
<evidence type="ECO:0000259" key="1">
    <source>
        <dbReference type="Pfam" id="PF00149"/>
    </source>
</evidence>
<dbReference type="Gene3D" id="3.60.21.10">
    <property type="match status" value="1"/>
</dbReference>
<keyword evidence="2" id="KW-0378">Hydrolase</keyword>
<dbReference type="SUPFAM" id="SSF56300">
    <property type="entry name" value="Metallo-dependent phosphatases"/>
    <property type="match status" value="1"/>
</dbReference>
<dbReference type="PANTHER" id="PTHR42850">
    <property type="entry name" value="METALLOPHOSPHOESTERASE"/>
    <property type="match status" value="1"/>
</dbReference>
<evidence type="ECO:0000313" key="2">
    <source>
        <dbReference type="EMBL" id="SCJ34235.1"/>
    </source>
</evidence>